<evidence type="ECO:0000313" key="1">
    <source>
        <dbReference type="EMBL" id="VUW99544.1"/>
    </source>
</evidence>
<organism evidence="1 2">
    <name type="scientific">Blautia obeum</name>
    <dbReference type="NCBI Taxonomy" id="40520"/>
    <lineage>
        <taxon>Bacteria</taxon>
        <taxon>Bacillati</taxon>
        <taxon>Bacillota</taxon>
        <taxon>Clostridia</taxon>
        <taxon>Lachnospirales</taxon>
        <taxon>Lachnospiraceae</taxon>
        <taxon>Blautia</taxon>
    </lineage>
</organism>
<dbReference type="EMBL" id="CABHNB010000017">
    <property type="protein sequence ID" value="VUW99544.1"/>
    <property type="molecule type" value="Genomic_DNA"/>
</dbReference>
<name>A0A564SWQ2_9FIRM</name>
<dbReference type="InterPro" id="IPR053842">
    <property type="entry name" value="NikA-like"/>
</dbReference>
<dbReference type="Proteomes" id="UP000409147">
    <property type="component" value="Unassembled WGS sequence"/>
</dbReference>
<dbReference type="Gene3D" id="1.20.5.780">
    <property type="entry name" value="Single helix bin"/>
    <property type="match status" value="1"/>
</dbReference>
<proteinExistence type="predicted"/>
<dbReference type="Pfam" id="PF21983">
    <property type="entry name" value="NikA-like"/>
    <property type="match status" value="1"/>
</dbReference>
<evidence type="ECO:0000313" key="2">
    <source>
        <dbReference type="Proteomes" id="UP000409147"/>
    </source>
</evidence>
<sequence>MNRNPKEKFARIEIRVKPKDKEKIKKIADKCNLSVSEYVVQRALRYEPKTVLPDVFFDFYNKLCELCNTSELTPEVESKLLLLIDEIHSALLLPEKETVKQFKNGIEVNDEWLPPDSGLSKTG</sequence>
<dbReference type="RefSeq" id="WP_144368614.1">
    <property type="nucleotide sequence ID" value="NZ_CABHNB010000017.1"/>
</dbReference>
<accession>A0A564SWQ2</accession>
<reference evidence="1 2" key="1">
    <citation type="submission" date="2019-07" db="EMBL/GenBank/DDBJ databases">
        <authorList>
            <person name="Hibberd C M."/>
            <person name="Gehrig L. J."/>
            <person name="Chang H.-W."/>
            <person name="Venkatesh S."/>
        </authorList>
    </citation>
    <scope>NUCLEOTIDE SEQUENCE [LARGE SCALE GENOMIC DNA]</scope>
    <source>
        <strain evidence="1">Ruminococcus_obeum_SSTS_Bg7063</strain>
    </source>
</reference>
<keyword evidence="2" id="KW-1185">Reference proteome</keyword>
<dbReference type="AlphaFoldDB" id="A0A564SWQ2"/>
<protein>
    <submittedName>
        <fullName evidence="1">Uncharacterized protein</fullName>
    </submittedName>
</protein>
<gene>
    <name evidence="1" type="ORF">ROSSTS7063_01044</name>
</gene>